<dbReference type="InterPro" id="IPR013780">
    <property type="entry name" value="Glyco_hydro_b"/>
</dbReference>
<protein>
    <submittedName>
        <fullName evidence="18">Putative alpha-glucosidase</fullName>
    </submittedName>
</protein>
<dbReference type="Gene3D" id="3.20.20.80">
    <property type="entry name" value="Glycosidases"/>
    <property type="match status" value="2"/>
</dbReference>
<dbReference type="GO" id="GO:0030246">
    <property type="term" value="F:carbohydrate binding"/>
    <property type="evidence" value="ECO:0007669"/>
    <property type="project" value="InterPro"/>
</dbReference>
<feature type="domain" description="Glycosyl hydrolase family 31 C-terminal" evidence="17">
    <location>
        <begin position="778"/>
        <end position="866"/>
    </location>
</feature>
<evidence type="ECO:0000256" key="2">
    <source>
        <dbReference type="ARBA" id="ARBA00001657"/>
    </source>
</evidence>
<dbReference type="Proteomes" id="UP000304951">
    <property type="component" value="Unassembled WGS sequence"/>
</dbReference>
<dbReference type="Pfam" id="PF13802">
    <property type="entry name" value="Gal_mutarotas_2"/>
    <property type="match status" value="1"/>
</dbReference>
<dbReference type="PANTHER" id="PTHR22762">
    <property type="entry name" value="ALPHA-GLUCOSIDASE"/>
    <property type="match status" value="1"/>
</dbReference>
<name>A0A4S8S756_AURPU</name>
<dbReference type="GO" id="GO:0000272">
    <property type="term" value="P:polysaccharide catabolic process"/>
    <property type="evidence" value="ECO:0007669"/>
    <property type="project" value="UniProtKB-KW"/>
</dbReference>
<dbReference type="InterPro" id="IPR048395">
    <property type="entry name" value="Glyco_hydro_31_C"/>
</dbReference>
<dbReference type="GO" id="GO:0004558">
    <property type="term" value="F:alpha-1,4-glucosidase activity"/>
    <property type="evidence" value="ECO:0007669"/>
    <property type="project" value="UniProtKB-EC"/>
</dbReference>
<feature type="domain" description="Glycoside hydrolase family 31 N-terminal" evidence="16">
    <location>
        <begin position="149"/>
        <end position="272"/>
    </location>
</feature>
<dbReference type="GO" id="GO:0071555">
    <property type="term" value="P:cell wall organization"/>
    <property type="evidence" value="ECO:0007669"/>
    <property type="project" value="UniProtKB-KW"/>
</dbReference>
<evidence type="ECO:0000259" key="17">
    <source>
        <dbReference type="Pfam" id="PF21365"/>
    </source>
</evidence>
<evidence type="ECO:0000256" key="3">
    <source>
        <dbReference type="ARBA" id="ARBA00004613"/>
    </source>
</evidence>
<dbReference type="CDD" id="cd06602">
    <property type="entry name" value="GH31_MGAM_SI_GAA"/>
    <property type="match status" value="1"/>
</dbReference>
<evidence type="ECO:0000256" key="7">
    <source>
        <dbReference type="ARBA" id="ARBA00022801"/>
    </source>
</evidence>
<reference evidence="18 19" key="1">
    <citation type="submission" date="2018-10" db="EMBL/GenBank/DDBJ databases">
        <title>Fifty Aureobasidium pullulans genomes reveal a recombining polyextremotolerant generalist.</title>
        <authorList>
            <person name="Gostincar C."/>
            <person name="Turk M."/>
            <person name="Zajc J."/>
            <person name="Gunde-Cimerman N."/>
        </authorList>
    </citation>
    <scope>NUCLEOTIDE SEQUENCE [LARGE SCALE GENOMIC DNA]</scope>
    <source>
        <strain evidence="18 19">EXF-11900</strain>
    </source>
</reference>
<dbReference type="InterPro" id="IPR025887">
    <property type="entry name" value="Glyco_hydro_31_N_dom"/>
</dbReference>
<evidence type="ECO:0000256" key="9">
    <source>
        <dbReference type="ARBA" id="ARBA00023277"/>
    </source>
</evidence>
<evidence type="ECO:0000256" key="1">
    <source>
        <dbReference type="ARBA" id="ARBA00000448"/>
    </source>
</evidence>
<proteinExistence type="inferred from homology"/>
<evidence type="ECO:0000256" key="11">
    <source>
        <dbReference type="ARBA" id="ARBA00023316"/>
    </source>
</evidence>
<dbReference type="Pfam" id="PF21365">
    <property type="entry name" value="Glyco_hydro_31_3rd"/>
    <property type="match status" value="1"/>
</dbReference>
<evidence type="ECO:0000313" key="19">
    <source>
        <dbReference type="Proteomes" id="UP000304951"/>
    </source>
</evidence>
<dbReference type="GO" id="GO:0008422">
    <property type="term" value="F:beta-glucosidase activity"/>
    <property type="evidence" value="ECO:0007669"/>
    <property type="project" value="UniProtKB-EC"/>
</dbReference>
<dbReference type="SUPFAM" id="SSF51445">
    <property type="entry name" value="(Trans)glycosidases"/>
    <property type="match status" value="1"/>
</dbReference>
<accession>A0A4S8S756</accession>
<comment type="similarity">
    <text evidence="4 14">Belongs to the glycosyl hydrolase 31 family.</text>
</comment>
<comment type="subcellular location">
    <subcellularLocation>
        <location evidence="3">Secreted</location>
    </subcellularLocation>
</comment>
<keyword evidence="5" id="KW-0964">Secreted</keyword>
<dbReference type="GO" id="GO:0005576">
    <property type="term" value="C:extracellular region"/>
    <property type="evidence" value="ECO:0007669"/>
    <property type="project" value="UniProtKB-SubCell"/>
</dbReference>
<dbReference type="CDD" id="cd14752">
    <property type="entry name" value="GH31_N"/>
    <property type="match status" value="1"/>
</dbReference>
<dbReference type="Pfam" id="PF01055">
    <property type="entry name" value="Glyco_hydro_31_2nd"/>
    <property type="match status" value="1"/>
</dbReference>
<evidence type="ECO:0000256" key="5">
    <source>
        <dbReference type="ARBA" id="ARBA00022525"/>
    </source>
</evidence>
<evidence type="ECO:0000256" key="10">
    <source>
        <dbReference type="ARBA" id="ARBA00023295"/>
    </source>
</evidence>
<sequence length="1000" mass="111748">MKMTRYNGNEALKLFQTTYNTTSAYARYKAGSPSREVGRDRFYLPKMLLKAFYGLALLRSVSGAAVLRRQSAGNIDDCPGYSASDIVNTDTGLTAKLTLAGPACNAYGADVQNLRLAVNYDSKKRLHVKIEDEGQVAYQVPTSVFPTPDANNSVSAGDATLEFSMEQNPFSFKIIRKSNQEVLFDTSDSPIVFEEQYLRLRTSLPDNPNIYGLGEHSDSLRLNTTDYTRTLWSRDAYGIPSGTNLYGNHPIYFDHRVDKGTHGVFLLSSSGMDIKINKTETDGQYLEYDTLGGVLDLYFLDGPSPVEVAQEYSSVTQKAAMMPYWGFGFHQCRYGYRDFYAIAEVVYNYSTAAIPLETMYYMYERYIMTTDPDRFPLARVREYVNYLHEHNQHYIVMVDPAMAYQTERENGLPYESFLRARDQGILLQKNGSIYQGVVWPGVTAFPDWFHPDTAEYWNSEFAEFFDAETGVDIDALWIDMNEAANFNYFGSNPQDEAEARGFPPTRPAIRSAPRPIPGFPEAFQPNASSPYPPDELAYAPPWLAPASDPGAAKRSVGVEKPVKRSVGLQYSPLGKRQSAQTIGFPNRNLLGPPYQIDNENTVEACGGVSNNTLDTDIVHYDGHVELDVHNLYGTMMSTYSRNALEARRPGRRPLVITRSTFAGAGKAVGKWLGDNLSTWELYRQSIQGMLDFAAIYQVPMVGSDVCGFGGNTTETLCARWASLGAFNPFYRNHNGDSSIPQEFYLWETVAESARKSIEIRYKLLDYIYTAMHKQSTDGTPLISPMFFQYPHDKATSALDLQFFYGDALLVAPVTEENSTTVDVYFPNDRFYDFKTFKTVEGAGANITISDVDFTDIPLYIRGGSIIPMRNASGYTTTDVRKQPFNIVIAPGRDGKASGSLYLDDGDSIKQNATSVIDLSYENGVLSVSGSFDYQAEDNRVVQVTLLGQKGHSGNAPKWKEDGDDQKWNKCADNDWSFDGSTHHVLVQFDQKLTGPFVVSV</sequence>
<dbReference type="PANTHER" id="PTHR22762:SF67">
    <property type="entry name" value="ALPHA_BETA-GLUCOSIDASE AGDC-RELATED"/>
    <property type="match status" value="1"/>
</dbReference>
<dbReference type="Gene3D" id="2.60.40.1760">
    <property type="entry name" value="glycosyl hydrolase (family 31)"/>
    <property type="match status" value="1"/>
</dbReference>
<evidence type="ECO:0000256" key="4">
    <source>
        <dbReference type="ARBA" id="ARBA00007806"/>
    </source>
</evidence>
<dbReference type="Gene3D" id="2.60.40.1180">
    <property type="entry name" value="Golgi alpha-mannosidase II"/>
    <property type="match status" value="2"/>
</dbReference>
<keyword evidence="6" id="KW-0732">Signal</keyword>
<evidence type="ECO:0000259" key="15">
    <source>
        <dbReference type="Pfam" id="PF01055"/>
    </source>
</evidence>
<organism evidence="18 19">
    <name type="scientific">Aureobasidium pullulans</name>
    <name type="common">Black yeast</name>
    <name type="synonym">Pullularia pullulans</name>
    <dbReference type="NCBI Taxonomy" id="5580"/>
    <lineage>
        <taxon>Eukaryota</taxon>
        <taxon>Fungi</taxon>
        <taxon>Dikarya</taxon>
        <taxon>Ascomycota</taxon>
        <taxon>Pezizomycotina</taxon>
        <taxon>Dothideomycetes</taxon>
        <taxon>Dothideomycetidae</taxon>
        <taxon>Dothideales</taxon>
        <taxon>Saccotheciaceae</taxon>
        <taxon>Aureobasidium</taxon>
    </lineage>
</organism>
<dbReference type="SUPFAM" id="SSF51011">
    <property type="entry name" value="Glycosyl hydrolase domain"/>
    <property type="match status" value="1"/>
</dbReference>
<keyword evidence="7 14" id="KW-0378">Hydrolase</keyword>
<feature type="domain" description="Glycoside hydrolase family 31 TIM barrel" evidence="15">
    <location>
        <begin position="320"/>
        <end position="770"/>
    </location>
</feature>
<evidence type="ECO:0000256" key="14">
    <source>
        <dbReference type="RuleBase" id="RU361185"/>
    </source>
</evidence>
<comment type="function">
    <text evidence="13">Glucosidase involved in the degradation of cellulosic biomass. Has both alpha- and beta-glucosidase activity.</text>
</comment>
<comment type="caution">
    <text evidence="18">The sequence shown here is derived from an EMBL/GenBank/DDBJ whole genome shotgun (WGS) entry which is preliminary data.</text>
</comment>
<gene>
    <name evidence="18" type="ORF">D6D28_08641</name>
</gene>
<keyword evidence="10 14" id="KW-0326">Glycosidase</keyword>
<evidence type="ECO:0000259" key="16">
    <source>
        <dbReference type="Pfam" id="PF13802"/>
    </source>
</evidence>
<keyword evidence="12" id="KW-0624">Polysaccharide degradation</keyword>
<dbReference type="InterPro" id="IPR017853">
    <property type="entry name" value="GH"/>
</dbReference>
<dbReference type="AlphaFoldDB" id="A0A4S8S756"/>
<keyword evidence="9" id="KW-0119">Carbohydrate metabolism</keyword>
<keyword evidence="11" id="KW-0961">Cell wall biogenesis/degradation</keyword>
<evidence type="ECO:0000256" key="13">
    <source>
        <dbReference type="ARBA" id="ARBA00025512"/>
    </source>
</evidence>
<comment type="catalytic activity">
    <reaction evidence="2">
        <text>Hydrolysis of terminal, non-reducing (1-&gt;4)-linked alpha-D-glucose residues with release of alpha-D-glucose.</text>
        <dbReference type="EC" id="3.2.1.20"/>
    </reaction>
</comment>
<comment type="catalytic activity">
    <reaction evidence="1">
        <text>Hydrolysis of terminal, non-reducing beta-D-glucosyl residues with release of beta-D-glucose.</text>
        <dbReference type="EC" id="3.2.1.21"/>
    </reaction>
</comment>
<keyword evidence="8" id="KW-0325">Glycoprotein</keyword>
<dbReference type="EMBL" id="QZAF01000570">
    <property type="protein sequence ID" value="THV66061.1"/>
    <property type="molecule type" value="Genomic_DNA"/>
</dbReference>
<evidence type="ECO:0000313" key="18">
    <source>
        <dbReference type="EMBL" id="THV66061.1"/>
    </source>
</evidence>
<dbReference type="SUPFAM" id="SSF74650">
    <property type="entry name" value="Galactose mutarotase-like"/>
    <property type="match status" value="1"/>
</dbReference>
<evidence type="ECO:0000256" key="12">
    <source>
        <dbReference type="ARBA" id="ARBA00023326"/>
    </source>
</evidence>
<dbReference type="InterPro" id="IPR011013">
    <property type="entry name" value="Gal_mutarotase_sf_dom"/>
</dbReference>
<dbReference type="InterPro" id="IPR000322">
    <property type="entry name" value="Glyco_hydro_31_TIM"/>
</dbReference>
<evidence type="ECO:0000256" key="8">
    <source>
        <dbReference type="ARBA" id="ARBA00023180"/>
    </source>
</evidence>
<evidence type="ECO:0000256" key="6">
    <source>
        <dbReference type="ARBA" id="ARBA00022729"/>
    </source>
</evidence>